<keyword evidence="4 6" id="KW-1133">Transmembrane helix</keyword>
<dbReference type="RefSeq" id="WP_331931827.1">
    <property type="nucleotide sequence ID" value="NZ_JBEPLU010000003.1"/>
</dbReference>
<name>A0ABV2EML8_9CAUL</name>
<protein>
    <submittedName>
        <fullName evidence="7">Flagellar protein FliO/FliZ</fullName>
    </submittedName>
</protein>
<comment type="caution">
    <text evidence="7">The sequence shown here is derived from an EMBL/GenBank/DDBJ whole genome shotgun (WGS) entry which is preliminary data.</text>
</comment>
<dbReference type="Proteomes" id="UP001549110">
    <property type="component" value="Unassembled WGS sequence"/>
</dbReference>
<keyword evidence="7" id="KW-0969">Cilium</keyword>
<keyword evidence="5 6" id="KW-0472">Membrane</keyword>
<evidence type="ECO:0000313" key="7">
    <source>
        <dbReference type="EMBL" id="MET3528286.1"/>
    </source>
</evidence>
<keyword evidence="8" id="KW-1185">Reference proteome</keyword>
<gene>
    <name evidence="7" type="ORF">ABID41_003425</name>
</gene>
<evidence type="ECO:0000256" key="6">
    <source>
        <dbReference type="SAM" id="Phobius"/>
    </source>
</evidence>
<evidence type="ECO:0000256" key="4">
    <source>
        <dbReference type="ARBA" id="ARBA00022989"/>
    </source>
</evidence>
<sequence length="94" mass="10202">MDLAEFLRAVFALALTLGLVGLGAVALRRFGPDVLARFQVVKKERRLAVVETLVLDPSRRLVVVSFDGEEKLLLLGEGQVLPTTAKNPKIAPHA</sequence>
<keyword evidence="3 6" id="KW-0812">Transmembrane</keyword>
<reference evidence="7 8" key="1">
    <citation type="submission" date="2024-06" db="EMBL/GenBank/DDBJ databases">
        <title>Genomic Encyclopedia of Type Strains, Phase IV (KMG-IV): sequencing the most valuable type-strain genomes for metagenomic binning, comparative biology and taxonomic classification.</title>
        <authorList>
            <person name="Goeker M."/>
        </authorList>
    </citation>
    <scope>NUCLEOTIDE SEQUENCE [LARGE SCALE GENOMIC DNA]</scope>
    <source>
        <strain evidence="7 8">DSM 17809</strain>
    </source>
</reference>
<accession>A0ABV2EML8</accession>
<dbReference type="Pfam" id="PF04347">
    <property type="entry name" value="FliO"/>
    <property type="match status" value="1"/>
</dbReference>
<dbReference type="EMBL" id="JBEPLU010000003">
    <property type="protein sequence ID" value="MET3528286.1"/>
    <property type="molecule type" value="Genomic_DNA"/>
</dbReference>
<feature type="transmembrane region" description="Helical" evidence="6">
    <location>
        <begin position="6"/>
        <end position="27"/>
    </location>
</feature>
<evidence type="ECO:0000313" key="8">
    <source>
        <dbReference type="Proteomes" id="UP001549110"/>
    </source>
</evidence>
<keyword evidence="2" id="KW-1003">Cell membrane</keyword>
<keyword evidence="7" id="KW-0966">Cell projection</keyword>
<dbReference type="InterPro" id="IPR022781">
    <property type="entry name" value="Flagellar_biosynth_FliO"/>
</dbReference>
<evidence type="ECO:0000256" key="3">
    <source>
        <dbReference type="ARBA" id="ARBA00022692"/>
    </source>
</evidence>
<evidence type="ECO:0000256" key="2">
    <source>
        <dbReference type="ARBA" id="ARBA00022475"/>
    </source>
</evidence>
<organism evidence="7 8">
    <name type="scientific">Phenylobacterium koreense</name>
    <dbReference type="NCBI Taxonomy" id="266125"/>
    <lineage>
        <taxon>Bacteria</taxon>
        <taxon>Pseudomonadati</taxon>
        <taxon>Pseudomonadota</taxon>
        <taxon>Alphaproteobacteria</taxon>
        <taxon>Caulobacterales</taxon>
        <taxon>Caulobacteraceae</taxon>
        <taxon>Phenylobacterium</taxon>
    </lineage>
</organism>
<comment type="subcellular location">
    <subcellularLocation>
        <location evidence="1">Cell membrane</location>
    </subcellularLocation>
</comment>
<proteinExistence type="predicted"/>
<evidence type="ECO:0000256" key="1">
    <source>
        <dbReference type="ARBA" id="ARBA00004236"/>
    </source>
</evidence>
<keyword evidence="7" id="KW-0282">Flagellum</keyword>
<evidence type="ECO:0000256" key="5">
    <source>
        <dbReference type="ARBA" id="ARBA00023136"/>
    </source>
</evidence>